<keyword evidence="3" id="KW-1185">Reference proteome</keyword>
<accession>A0A9P5YQE4</accession>
<keyword evidence="1" id="KW-1133">Transmembrane helix</keyword>
<feature type="transmembrane region" description="Helical" evidence="1">
    <location>
        <begin position="291"/>
        <end position="312"/>
    </location>
</feature>
<evidence type="ECO:0000313" key="3">
    <source>
        <dbReference type="Proteomes" id="UP000807469"/>
    </source>
</evidence>
<feature type="transmembrane region" description="Helical" evidence="1">
    <location>
        <begin position="319"/>
        <end position="337"/>
    </location>
</feature>
<dbReference type="EMBL" id="MU155405">
    <property type="protein sequence ID" value="KAF9473957.1"/>
    <property type="molecule type" value="Genomic_DNA"/>
</dbReference>
<sequence length="419" mass="45598">MQCLPTIHPTEPIVDKKLSPASSAISAAACDTLTTKDAVTIQTPSLIIESQDGGGLADRHRKALKLWLASCICFILLCPFVAVMCGMNLHARDLAYNPNPPPVPFLGRTILMDVALIDADPSVQTVMLDWTFVGEENSPCGTTNLTGCTNVNIFFDNSNLLVDGADTIRNSNRPTKPIFVHNATALAINDIIANTATFRTNLAMFSPTDRSSSLIFYPFDEYTSQIFVFAQDTVTNERIGIRIARTRGIADGFKTLAYTRPNVEIPPGMLDIIIDIRPGNLVKTFSVTATIAIWLITLMLLLVMLTCVFFGFRQRSEVLVIPVATLFAFTQLRKSMPGTPSGFGDVLDFVGLLPCLALLSLSAAITLGAFILSDPTERTTALSWDLLFATFPKLSPKRWRKEHASLMTGDLESGSGSKA</sequence>
<dbReference type="Proteomes" id="UP000807469">
    <property type="component" value="Unassembled WGS sequence"/>
</dbReference>
<dbReference type="Pfam" id="PF14494">
    <property type="entry name" value="DUF4436"/>
    <property type="match status" value="1"/>
</dbReference>
<feature type="transmembrane region" description="Helical" evidence="1">
    <location>
        <begin position="66"/>
        <end position="89"/>
    </location>
</feature>
<keyword evidence="1" id="KW-0472">Membrane</keyword>
<proteinExistence type="predicted"/>
<reference evidence="2" key="1">
    <citation type="submission" date="2020-11" db="EMBL/GenBank/DDBJ databases">
        <authorList>
            <consortium name="DOE Joint Genome Institute"/>
            <person name="Ahrendt S."/>
            <person name="Riley R."/>
            <person name="Andreopoulos W."/>
            <person name="Labutti K."/>
            <person name="Pangilinan J."/>
            <person name="Ruiz-Duenas F.J."/>
            <person name="Barrasa J.M."/>
            <person name="Sanchez-Garcia M."/>
            <person name="Camarero S."/>
            <person name="Miyauchi S."/>
            <person name="Serrano A."/>
            <person name="Linde D."/>
            <person name="Babiker R."/>
            <person name="Drula E."/>
            <person name="Ayuso-Fernandez I."/>
            <person name="Pacheco R."/>
            <person name="Padilla G."/>
            <person name="Ferreira P."/>
            <person name="Barriuso J."/>
            <person name="Kellner H."/>
            <person name="Castanera R."/>
            <person name="Alfaro M."/>
            <person name="Ramirez L."/>
            <person name="Pisabarro A.G."/>
            <person name="Kuo A."/>
            <person name="Tritt A."/>
            <person name="Lipzen A."/>
            <person name="He G."/>
            <person name="Yan M."/>
            <person name="Ng V."/>
            <person name="Cullen D."/>
            <person name="Martin F."/>
            <person name="Rosso M.-N."/>
            <person name="Henrissat B."/>
            <person name="Hibbett D."/>
            <person name="Martinez A.T."/>
            <person name="Grigoriev I.V."/>
        </authorList>
    </citation>
    <scope>NUCLEOTIDE SEQUENCE</scope>
    <source>
        <strain evidence="2">CIRM-BRFM 674</strain>
    </source>
</reference>
<evidence type="ECO:0000313" key="2">
    <source>
        <dbReference type="EMBL" id="KAF9473957.1"/>
    </source>
</evidence>
<dbReference type="OrthoDB" id="2923771at2759"/>
<dbReference type="InterPro" id="IPR027948">
    <property type="entry name" value="DUF4436"/>
</dbReference>
<protein>
    <recommendedName>
        <fullName evidence="4">Transmembrane protein</fullName>
    </recommendedName>
</protein>
<comment type="caution">
    <text evidence="2">The sequence shown here is derived from an EMBL/GenBank/DDBJ whole genome shotgun (WGS) entry which is preliminary data.</text>
</comment>
<keyword evidence="1" id="KW-0812">Transmembrane</keyword>
<dbReference type="AlphaFoldDB" id="A0A9P5YQE4"/>
<name>A0A9P5YQE4_9AGAR</name>
<evidence type="ECO:0000256" key="1">
    <source>
        <dbReference type="SAM" id="Phobius"/>
    </source>
</evidence>
<feature type="transmembrane region" description="Helical" evidence="1">
    <location>
        <begin position="349"/>
        <end position="372"/>
    </location>
</feature>
<organism evidence="2 3">
    <name type="scientific">Pholiota conissans</name>
    <dbReference type="NCBI Taxonomy" id="109636"/>
    <lineage>
        <taxon>Eukaryota</taxon>
        <taxon>Fungi</taxon>
        <taxon>Dikarya</taxon>
        <taxon>Basidiomycota</taxon>
        <taxon>Agaricomycotina</taxon>
        <taxon>Agaricomycetes</taxon>
        <taxon>Agaricomycetidae</taxon>
        <taxon>Agaricales</taxon>
        <taxon>Agaricineae</taxon>
        <taxon>Strophariaceae</taxon>
        <taxon>Pholiota</taxon>
    </lineage>
</organism>
<gene>
    <name evidence="2" type="ORF">BDN70DRAFT_937020</name>
</gene>
<evidence type="ECO:0008006" key="4">
    <source>
        <dbReference type="Google" id="ProtNLM"/>
    </source>
</evidence>